<keyword evidence="3 7" id="KW-0812">Transmembrane</keyword>
<feature type="transmembrane region" description="Helical" evidence="7">
    <location>
        <begin position="493"/>
        <end position="513"/>
    </location>
</feature>
<evidence type="ECO:0000256" key="4">
    <source>
        <dbReference type="ARBA" id="ARBA00022989"/>
    </source>
</evidence>
<evidence type="ECO:0000259" key="8">
    <source>
        <dbReference type="Pfam" id="PF02687"/>
    </source>
</evidence>
<sequence>MRRVSLRNLRAHKLRLFLTLFSIVLGTSFVVGSIVFTSSISKAFTDIFDSAAQGVAVEVTPADQQSPGVPLSVVDQLRAQRAELGIDKLVVNNNGLITVADSGGKAIQTGGAPSVGTTYIPENEALDADEARIIPGGRGPANAGEIALNSSAAEEAGLKVGSKTKVVIGQGNAAPLDVTVVGLIDLPSSTGGYVNAQFDAATASRLFTDGRHVGLVDMSAVDGVSPEQLQERVRALLGADADLYDVRTGDQVREDQKAQVNEFLQIFQYILLAFAAIGLVVGTFIIYNTFSMIVAQRNREFALLRAVGASQRQVSRSVLFEAFVVGVLGGALGLAIGIGLAAALKAFTSATSGLPDGELTIGVGAVLAGILVGVVVTMISAWVPAARAARVPPVEAMRASAAEGSASLRNRTIIGAVIGLASIVAIVIGAMDEGSGPALTVGAGAAGAVLAAVLVGPAVARPFVGVLGRVVGAPFGTIGRLARTNAVRNPRRSAATAFALTLGLMLVAIIGTLGQSFKGTVDEAVDSGITADYILAGTNQGPLPPTVGPAVKEVPGVGEVVSFGVVQAKVDGQPVQGFSAVGGRLSDVTVMDMEDGASSTLPDDGMLISHRTAMTKGWERGQVLDFTSPIGEQVQVPIAGVYADNEALQPWVVGSAVYDRLVPPAARFDVTVFVKAEAGADLDTLRTGLEDATAGYLTVQVKDRDQFKGQISAQIDQMLGTLYAMLGLALLIAVLGIINTLALSVVERKREIGMLRAIGMVRGQVRRSIYLESVLISIFGAVVGVLLGTLIGVALVRTLAAWGLGAPVIPWSLIVITLVASAVVGVLAALWPAVRAARTGPLEAIADL</sequence>
<feature type="transmembrane region" description="Helical" evidence="7">
    <location>
        <begin position="266"/>
        <end position="290"/>
    </location>
</feature>
<comment type="subcellular location">
    <subcellularLocation>
        <location evidence="1">Cell membrane</location>
        <topology evidence="1">Multi-pass membrane protein</topology>
    </subcellularLocation>
</comment>
<dbReference type="GO" id="GO:0005886">
    <property type="term" value="C:plasma membrane"/>
    <property type="evidence" value="ECO:0007669"/>
    <property type="project" value="UniProtKB-SubCell"/>
</dbReference>
<dbReference type="PANTHER" id="PTHR30572:SF4">
    <property type="entry name" value="ABC TRANSPORTER PERMEASE YTRF"/>
    <property type="match status" value="1"/>
</dbReference>
<dbReference type="RefSeq" id="WP_074853300.1">
    <property type="nucleotide sequence ID" value="NZ_FNLM01000034.1"/>
</dbReference>
<feature type="domain" description="ABC3 transporter permease C-terminal" evidence="8">
    <location>
        <begin position="273"/>
        <end position="393"/>
    </location>
</feature>
<reference evidence="10 11" key="1">
    <citation type="submission" date="2016-10" db="EMBL/GenBank/DDBJ databases">
        <authorList>
            <person name="de Groot N.N."/>
        </authorList>
    </citation>
    <scope>NUCLEOTIDE SEQUENCE [LARGE SCALE GENOMIC DNA]</scope>
    <source>
        <strain evidence="10 11">DSM 44215</strain>
    </source>
</reference>
<feature type="transmembrane region" description="Helical" evidence="7">
    <location>
        <begin position="808"/>
        <end position="831"/>
    </location>
</feature>
<feature type="domain" description="ABC3 transporter permease C-terminal" evidence="8">
    <location>
        <begin position="724"/>
        <end position="841"/>
    </location>
</feature>
<feature type="domain" description="MacB-like periplasmic core" evidence="9">
    <location>
        <begin position="17"/>
        <end position="236"/>
    </location>
</feature>
<feature type="domain" description="MacB-like periplasmic core" evidence="9">
    <location>
        <begin position="493"/>
        <end position="690"/>
    </location>
</feature>
<feature type="transmembrane region" description="Helical" evidence="7">
    <location>
        <begin position="318"/>
        <end position="347"/>
    </location>
</feature>
<protein>
    <submittedName>
        <fullName evidence="10">Putative ABC transport system permease protein</fullName>
    </submittedName>
</protein>
<evidence type="ECO:0000256" key="6">
    <source>
        <dbReference type="ARBA" id="ARBA00038076"/>
    </source>
</evidence>
<evidence type="ECO:0000256" key="2">
    <source>
        <dbReference type="ARBA" id="ARBA00022475"/>
    </source>
</evidence>
<evidence type="ECO:0000256" key="3">
    <source>
        <dbReference type="ARBA" id="ARBA00022692"/>
    </source>
</evidence>
<evidence type="ECO:0000256" key="7">
    <source>
        <dbReference type="SAM" id="Phobius"/>
    </source>
</evidence>
<feature type="transmembrane region" description="Helical" evidence="7">
    <location>
        <begin position="722"/>
        <end position="746"/>
    </location>
</feature>
<accession>A0A1H2L0V5</accession>
<evidence type="ECO:0000259" key="9">
    <source>
        <dbReference type="Pfam" id="PF12704"/>
    </source>
</evidence>
<comment type="similarity">
    <text evidence="6">Belongs to the ABC-4 integral membrane protein family.</text>
</comment>
<organism evidence="10 11">
    <name type="scientific">Gordonia westfalica</name>
    <dbReference type="NCBI Taxonomy" id="158898"/>
    <lineage>
        <taxon>Bacteria</taxon>
        <taxon>Bacillati</taxon>
        <taxon>Actinomycetota</taxon>
        <taxon>Actinomycetes</taxon>
        <taxon>Mycobacteriales</taxon>
        <taxon>Gordoniaceae</taxon>
        <taxon>Gordonia</taxon>
    </lineage>
</organism>
<dbReference type="PANTHER" id="PTHR30572">
    <property type="entry name" value="MEMBRANE COMPONENT OF TRANSPORTER-RELATED"/>
    <property type="match status" value="1"/>
</dbReference>
<dbReference type="EMBL" id="FNLM01000034">
    <property type="protein sequence ID" value="SDU74395.1"/>
    <property type="molecule type" value="Genomic_DNA"/>
</dbReference>
<feature type="transmembrane region" description="Helical" evidence="7">
    <location>
        <begin position="437"/>
        <end position="460"/>
    </location>
</feature>
<dbReference type="GO" id="GO:0022857">
    <property type="term" value="F:transmembrane transporter activity"/>
    <property type="evidence" value="ECO:0007669"/>
    <property type="project" value="TreeGrafter"/>
</dbReference>
<dbReference type="Proteomes" id="UP000183180">
    <property type="component" value="Unassembled WGS sequence"/>
</dbReference>
<keyword evidence="5 7" id="KW-0472">Membrane</keyword>
<keyword evidence="4 7" id="KW-1133">Transmembrane helix</keyword>
<dbReference type="Pfam" id="PF02687">
    <property type="entry name" value="FtsX"/>
    <property type="match status" value="2"/>
</dbReference>
<feature type="transmembrane region" description="Helical" evidence="7">
    <location>
        <begin position="413"/>
        <end position="431"/>
    </location>
</feature>
<keyword evidence="2" id="KW-1003">Cell membrane</keyword>
<dbReference type="Pfam" id="PF12704">
    <property type="entry name" value="MacB_PCD"/>
    <property type="match status" value="2"/>
</dbReference>
<dbReference type="AlphaFoldDB" id="A0A1H2L0V5"/>
<feature type="transmembrane region" description="Helical" evidence="7">
    <location>
        <begin position="359"/>
        <end position="383"/>
    </location>
</feature>
<feature type="transmembrane region" description="Helical" evidence="7">
    <location>
        <begin position="769"/>
        <end position="796"/>
    </location>
</feature>
<proteinExistence type="inferred from homology"/>
<evidence type="ECO:0000313" key="11">
    <source>
        <dbReference type="Proteomes" id="UP000183180"/>
    </source>
</evidence>
<dbReference type="STRING" id="158898.SAMN04488548_1344158"/>
<dbReference type="InterPro" id="IPR003838">
    <property type="entry name" value="ABC3_permease_C"/>
</dbReference>
<gene>
    <name evidence="10" type="ORF">SAMN04488548_1344158</name>
</gene>
<name>A0A1H2L0V5_9ACTN</name>
<dbReference type="InterPro" id="IPR025857">
    <property type="entry name" value="MacB_PCD"/>
</dbReference>
<dbReference type="OrthoDB" id="9780560at2"/>
<evidence type="ECO:0000256" key="5">
    <source>
        <dbReference type="ARBA" id="ARBA00023136"/>
    </source>
</evidence>
<evidence type="ECO:0000313" key="10">
    <source>
        <dbReference type="EMBL" id="SDU74395.1"/>
    </source>
</evidence>
<evidence type="ECO:0000256" key="1">
    <source>
        <dbReference type="ARBA" id="ARBA00004651"/>
    </source>
</evidence>
<dbReference type="InterPro" id="IPR050250">
    <property type="entry name" value="Macrolide_Exporter_MacB"/>
</dbReference>